<evidence type="ECO:0000313" key="1">
    <source>
        <dbReference type="EMBL" id="GBG10631.1"/>
    </source>
</evidence>
<accession>A0A2R5F3M5</accession>
<keyword evidence="2" id="KW-1185">Reference proteome</keyword>
<name>A0A2R5F3M5_9BACL</name>
<dbReference type="EMBL" id="BDQX01000339">
    <property type="protein sequence ID" value="GBG10631.1"/>
    <property type="molecule type" value="Genomic_DNA"/>
</dbReference>
<organism evidence="1 2">
    <name type="scientific">Paenibacillus agaridevorans</name>
    <dbReference type="NCBI Taxonomy" id="171404"/>
    <lineage>
        <taxon>Bacteria</taxon>
        <taxon>Bacillati</taxon>
        <taxon>Bacillota</taxon>
        <taxon>Bacilli</taxon>
        <taxon>Bacillales</taxon>
        <taxon>Paenibacillaceae</taxon>
        <taxon>Paenibacillus</taxon>
    </lineage>
</organism>
<reference evidence="1 2" key="1">
    <citation type="submission" date="2017-08" db="EMBL/GenBank/DDBJ databases">
        <title>Substantial Increase in Enzyme Production by Combined Drug-Resistance Mutations in Paenibacillus agaridevorans.</title>
        <authorList>
            <person name="Tanaka Y."/>
            <person name="Funane K."/>
            <person name="Hosaka T."/>
            <person name="Shiwa Y."/>
            <person name="Fujita N."/>
            <person name="Miyazaki T."/>
            <person name="Yoshikawa H."/>
            <person name="Murakami K."/>
            <person name="Kasahara K."/>
            <person name="Inaoka T."/>
            <person name="Hiraga Y."/>
            <person name="Ochi K."/>
        </authorList>
    </citation>
    <scope>NUCLEOTIDE SEQUENCE [LARGE SCALE GENOMIC DNA]</scope>
    <source>
        <strain evidence="1 2">T-3040</strain>
    </source>
</reference>
<evidence type="ECO:0000313" key="2">
    <source>
        <dbReference type="Proteomes" id="UP000245202"/>
    </source>
</evidence>
<proteinExistence type="predicted"/>
<dbReference type="Proteomes" id="UP000245202">
    <property type="component" value="Unassembled WGS sequence"/>
</dbReference>
<protein>
    <submittedName>
        <fullName evidence="1">Uncharacterized protein</fullName>
    </submittedName>
</protein>
<sequence>MYGMYSRRTERRLRIWRLILKCLIKLENQLASFFVLEEKEGNDASDHVHVVYTQNGCRE</sequence>
<gene>
    <name evidence="1" type="ORF">PAT3040_05382</name>
</gene>
<dbReference type="AlphaFoldDB" id="A0A2R5F3M5"/>
<comment type="caution">
    <text evidence="1">The sequence shown here is derived from an EMBL/GenBank/DDBJ whole genome shotgun (WGS) entry which is preliminary data.</text>
</comment>